<evidence type="ECO:0000313" key="3">
    <source>
        <dbReference type="EMBL" id="PNG26847.1"/>
    </source>
</evidence>
<gene>
    <name evidence="3" type="ORF">CR492_05885</name>
</gene>
<dbReference type="GO" id="GO:0016757">
    <property type="term" value="F:glycosyltransferase activity"/>
    <property type="evidence" value="ECO:0007669"/>
    <property type="project" value="InterPro"/>
</dbReference>
<accession>A0A2J7TJE1</accession>
<dbReference type="OrthoDB" id="9801609at2"/>
<name>A0A2J7TJE1_METSI</name>
<evidence type="ECO:0000259" key="2">
    <source>
        <dbReference type="Pfam" id="PF13439"/>
    </source>
</evidence>
<evidence type="ECO:0000259" key="1">
    <source>
        <dbReference type="Pfam" id="PF00534"/>
    </source>
</evidence>
<evidence type="ECO:0000313" key="4">
    <source>
        <dbReference type="Proteomes" id="UP000236286"/>
    </source>
</evidence>
<dbReference type="Proteomes" id="UP000236286">
    <property type="component" value="Unassembled WGS sequence"/>
</dbReference>
<dbReference type="PANTHER" id="PTHR45947:SF3">
    <property type="entry name" value="SULFOQUINOVOSYL TRANSFERASE SQD2"/>
    <property type="match status" value="1"/>
</dbReference>
<dbReference type="PANTHER" id="PTHR45947">
    <property type="entry name" value="SULFOQUINOVOSYL TRANSFERASE SQD2"/>
    <property type="match status" value="1"/>
</dbReference>
<feature type="domain" description="Glycosyl transferase family 1" evidence="1">
    <location>
        <begin position="212"/>
        <end position="365"/>
    </location>
</feature>
<dbReference type="AlphaFoldDB" id="A0A2J7TJE1"/>
<dbReference type="Pfam" id="PF00534">
    <property type="entry name" value="Glycos_transf_1"/>
    <property type="match status" value="1"/>
</dbReference>
<sequence>MGMFDRPAECLTIGANANKSHSAFTKNRTVACALQTYSKVGGLQSFNRRLFQNLGRRAVEAGEAPVRAFVDDDAHVAIPPLPGVELVAPKSRLAFFAGAFWSAVFEANTLLVCHINLLPLAIAVRLFRPRLPIVLFVHGFEAWNSQKRPRKLTEHLFLKAVTRIVSVSRYTAAVMSREFGVPIEKFRILPNAVDHIELPLAPPPRRPFSILTVTRLSAGERAKNVHETIAAVAALRQLLPGVSYEIIGEGALRPELEALARELGVDDVVTFRGLVDVNTLQAAYASACVFAMPSDKEGFGIVYLEAWQYGLPVICSIHGAASEVVSDGVDGFVVDPADISALTTRLYDLLSKPAFAREMGERGRQKVEAKYLNANFRVDLSTILDELGASEGEGAVASRHSQLKF</sequence>
<dbReference type="CDD" id="cd03801">
    <property type="entry name" value="GT4_PimA-like"/>
    <property type="match status" value="1"/>
</dbReference>
<dbReference type="EMBL" id="PDZR01000004">
    <property type="protein sequence ID" value="PNG26847.1"/>
    <property type="molecule type" value="Genomic_DNA"/>
</dbReference>
<dbReference type="SUPFAM" id="SSF53756">
    <property type="entry name" value="UDP-Glycosyltransferase/glycogen phosphorylase"/>
    <property type="match status" value="1"/>
</dbReference>
<dbReference type="InterPro" id="IPR001296">
    <property type="entry name" value="Glyco_trans_1"/>
</dbReference>
<organism evidence="3 4">
    <name type="scientific">Methylocella silvestris</name>
    <dbReference type="NCBI Taxonomy" id="199596"/>
    <lineage>
        <taxon>Bacteria</taxon>
        <taxon>Pseudomonadati</taxon>
        <taxon>Pseudomonadota</taxon>
        <taxon>Alphaproteobacteria</taxon>
        <taxon>Hyphomicrobiales</taxon>
        <taxon>Beijerinckiaceae</taxon>
        <taxon>Methylocella</taxon>
    </lineage>
</organism>
<reference evidence="3 4" key="1">
    <citation type="submission" date="2017-10" db="EMBL/GenBank/DDBJ databases">
        <title>Genome announcement of Methylocella silvestris TVC from permafrost.</title>
        <authorList>
            <person name="Wang J."/>
            <person name="Geng K."/>
            <person name="Ul-Haque F."/>
            <person name="Crombie A.T."/>
            <person name="Street L.E."/>
            <person name="Wookey P.A."/>
            <person name="Murrell J.C."/>
            <person name="Pratscher J."/>
        </authorList>
    </citation>
    <scope>NUCLEOTIDE SEQUENCE [LARGE SCALE GENOMIC DNA]</scope>
    <source>
        <strain evidence="3 4">TVC</strain>
    </source>
</reference>
<dbReference type="InterPro" id="IPR050194">
    <property type="entry name" value="Glycosyltransferase_grp1"/>
</dbReference>
<proteinExistence type="predicted"/>
<comment type="caution">
    <text evidence="3">The sequence shown here is derived from an EMBL/GenBank/DDBJ whole genome shotgun (WGS) entry which is preliminary data.</text>
</comment>
<evidence type="ECO:0008006" key="5">
    <source>
        <dbReference type="Google" id="ProtNLM"/>
    </source>
</evidence>
<dbReference type="Pfam" id="PF13439">
    <property type="entry name" value="Glyco_transf_4"/>
    <property type="match status" value="1"/>
</dbReference>
<dbReference type="InterPro" id="IPR028098">
    <property type="entry name" value="Glyco_trans_4-like_N"/>
</dbReference>
<protein>
    <recommendedName>
        <fullName evidence="5">Glycosyl transferase group 1</fullName>
    </recommendedName>
</protein>
<feature type="domain" description="Glycosyltransferase subfamily 4-like N-terminal" evidence="2">
    <location>
        <begin position="74"/>
        <end position="195"/>
    </location>
</feature>
<dbReference type="Gene3D" id="3.40.50.2000">
    <property type="entry name" value="Glycogen Phosphorylase B"/>
    <property type="match status" value="2"/>
</dbReference>